<comment type="caution">
    <text evidence="1">The sequence shown here is derived from an EMBL/GenBank/DDBJ whole genome shotgun (WGS) entry which is preliminary data.</text>
</comment>
<evidence type="ECO:0000313" key="1">
    <source>
        <dbReference type="EMBL" id="MDF3833545.1"/>
    </source>
</evidence>
<dbReference type="Proteomes" id="UP001216674">
    <property type="component" value="Unassembled WGS sequence"/>
</dbReference>
<sequence length="61" mass="6504">MKAPKARPVLQERKKTEDIAMGKGFLALLLTGACLVNGAETTRHHMAGEHSAASGVVMLCR</sequence>
<keyword evidence="2" id="KW-1185">Reference proteome</keyword>
<dbReference type="PROSITE" id="PS51257">
    <property type="entry name" value="PROKAR_LIPOPROTEIN"/>
    <property type="match status" value="1"/>
</dbReference>
<gene>
    <name evidence="1" type="ORF">P3W85_11385</name>
</gene>
<reference evidence="1 2" key="1">
    <citation type="submission" date="2023-03" db="EMBL/GenBank/DDBJ databases">
        <title>Draft assemblies of triclosan tolerant bacteria isolated from returned activated sludge.</title>
        <authorList>
            <person name="Van Hamelsveld S."/>
        </authorList>
    </citation>
    <scope>NUCLEOTIDE SEQUENCE [LARGE SCALE GENOMIC DNA]</scope>
    <source>
        <strain evidence="1 2">GW210010_S58</strain>
    </source>
</reference>
<organism evidence="1 2">
    <name type="scientific">Cupriavidus basilensis</name>
    <dbReference type="NCBI Taxonomy" id="68895"/>
    <lineage>
        <taxon>Bacteria</taxon>
        <taxon>Pseudomonadati</taxon>
        <taxon>Pseudomonadota</taxon>
        <taxon>Betaproteobacteria</taxon>
        <taxon>Burkholderiales</taxon>
        <taxon>Burkholderiaceae</taxon>
        <taxon>Cupriavidus</taxon>
    </lineage>
</organism>
<proteinExistence type="predicted"/>
<dbReference type="RefSeq" id="WP_276264865.1">
    <property type="nucleotide sequence ID" value="NZ_JARJLM010000193.1"/>
</dbReference>
<evidence type="ECO:0000313" key="2">
    <source>
        <dbReference type="Proteomes" id="UP001216674"/>
    </source>
</evidence>
<accession>A0ABT6ALR6</accession>
<name>A0ABT6ALR6_9BURK</name>
<dbReference type="EMBL" id="JARJLM010000193">
    <property type="protein sequence ID" value="MDF3833545.1"/>
    <property type="molecule type" value="Genomic_DNA"/>
</dbReference>
<protein>
    <submittedName>
        <fullName evidence="1">Uncharacterized protein</fullName>
    </submittedName>
</protein>